<name>A0A1G9TIL2_ALLAB</name>
<gene>
    <name evidence="2" type="ORF">SAMN04489726_1804</name>
</gene>
<evidence type="ECO:0000256" key="1">
    <source>
        <dbReference type="SAM" id="Phobius"/>
    </source>
</evidence>
<dbReference type="RefSeq" id="WP_030431710.1">
    <property type="nucleotide sequence ID" value="NZ_JOEF01000020.1"/>
</dbReference>
<keyword evidence="3" id="KW-1185">Reference proteome</keyword>
<sequence>MTARLLMLHVRARQAALPLVVLAVAAFVDWRMLTVVAAALIGPALGGADPVLERSTAVPWRWWRLTHVLVATLLIMPVGADGIGLVGMALLGAVLLGPKLAWLPVIVYTVPALALGLPLWPSAAAAWAVWLTGAVLYPVVGESSRPFSIT</sequence>
<keyword evidence="1" id="KW-0812">Transmembrane</keyword>
<evidence type="ECO:0000313" key="3">
    <source>
        <dbReference type="Proteomes" id="UP000183376"/>
    </source>
</evidence>
<protein>
    <submittedName>
        <fullName evidence="2">Uncharacterized protein</fullName>
    </submittedName>
</protein>
<feature type="transmembrane region" description="Helical" evidence="1">
    <location>
        <begin position="100"/>
        <end position="117"/>
    </location>
</feature>
<reference evidence="2 3" key="1">
    <citation type="submission" date="2016-10" db="EMBL/GenBank/DDBJ databases">
        <authorList>
            <person name="de Groot N.N."/>
        </authorList>
    </citation>
    <scope>NUCLEOTIDE SEQUENCE [LARGE SCALE GENOMIC DNA]</scope>
    <source>
        <strain evidence="2 3">DSM 44149</strain>
    </source>
</reference>
<dbReference type="AlphaFoldDB" id="A0A1G9TIL2"/>
<dbReference type="STRING" id="211114.SAMN04489726_1804"/>
<keyword evidence="1" id="KW-0472">Membrane</keyword>
<feature type="transmembrane region" description="Helical" evidence="1">
    <location>
        <begin position="70"/>
        <end position="93"/>
    </location>
</feature>
<organism evidence="2 3">
    <name type="scientific">Allokutzneria albata</name>
    <name type="common">Kibdelosporangium albatum</name>
    <dbReference type="NCBI Taxonomy" id="211114"/>
    <lineage>
        <taxon>Bacteria</taxon>
        <taxon>Bacillati</taxon>
        <taxon>Actinomycetota</taxon>
        <taxon>Actinomycetes</taxon>
        <taxon>Pseudonocardiales</taxon>
        <taxon>Pseudonocardiaceae</taxon>
        <taxon>Allokutzneria</taxon>
    </lineage>
</organism>
<proteinExistence type="predicted"/>
<keyword evidence="1" id="KW-1133">Transmembrane helix</keyword>
<dbReference type="Proteomes" id="UP000183376">
    <property type="component" value="Chromosome I"/>
</dbReference>
<accession>A0A1G9TIL2</accession>
<dbReference type="EMBL" id="LT629701">
    <property type="protein sequence ID" value="SDM47388.1"/>
    <property type="molecule type" value="Genomic_DNA"/>
</dbReference>
<evidence type="ECO:0000313" key="2">
    <source>
        <dbReference type="EMBL" id="SDM47388.1"/>
    </source>
</evidence>